<gene>
    <name evidence="1" type="ORF">P280DRAFT_516966</name>
</gene>
<protein>
    <recommendedName>
        <fullName evidence="3">BTB domain-containing protein</fullName>
    </recommendedName>
</protein>
<evidence type="ECO:0000313" key="2">
    <source>
        <dbReference type="Proteomes" id="UP000799753"/>
    </source>
</evidence>
<dbReference type="AlphaFoldDB" id="A0A6A6S3S6"/>
<dbReference type="Proteomes" id="UP000799753">
    <property type="component" value="Unassembled WGS sequence"/>
</dbReference>
<sequence length="430" mass="48833">MEATDPPLLVIATDGDLILDVAQEEGSQQFTYRVRSRTLRATSRYFDNLLSDRFSEGQQLAAALAALKVAGHLNIADAPEDILPHIAIVNVGRIAISRSSNIQNLIADFLRAIHNQDLAVPNPPVANLANLAVVADRFDAVESLAIYVQRRKYLQLTDAKSKTKAGTSVTEDRVRQKLLVGLLFDHPPWVTKYSKHLIMRDSSQWRPGVELDHTKALWWDFPNGIEDELIQRREYILETINSLQSHFLKLYTSGERQCKLGYDTSRECDSYQLGEMVRFFIKLGTLRLQGTIYDNTEPTYYIGDIDRLLESLRQCSEYQIDRNHTHCGLRTRIIPLVDLIQNQLSLEICSLDVGICSECWKHRRAQCAWSLAKRPVISTHSKLPTGGGRTLAAPFVKGHQRNPSSCLDRHITVRDFFMAVDKNWTARDAY</sequence>
<reference evidence="1" key="1">
    <citation type="journal article" date="2020" name="Stud. Mycol.">
        <title>101 Dothideomycetes genomes: a test case for predicting lifestyles and emergence of pathogens.</title>
        <authorList>
            <person name="Haridas S."/>
            <person name="Albert R."/>
            <person name="Binder M."/>
            <person name="Bloem J."/>
            <person name="Labutti K."/>
            <person name="Salamov A."/>
            <person name="Andreopoulos B."/>
            <person name="Baker S."/>
            <person name="Barry K."/>
            <person name="Bills G."/>
            <person name="Bluhm B."/>
            <person name="Cannon C."/>
            <person name="Castanera R."/>
            <person name="Culley D."/>
            <person name="Daum C."/>
            <person name="Ezra D."/>
            <person name="Gonzalez J."/>
            <person name="Henrissat B."/>
            <person name="Kuo A."/>
            <person name="Liang C."/>
            <person name="Lipzen A."/>
            <person name="Lutzoni F."/>
            <person name="Magnuson J."/>
            <person name="Mondo S."/>
            <person name="Nolan M."/>
            <person name="Ohm R."/>
            <person name="Pangilinan J."/>
            <person name="Park H.-J."/>
            <person name="Ramirez L."/>
            <person name="Alfaro M."/>
            <person name="Sun H."/>
            <person name="Tritt A."/>
            <person name="Yoshinaga Y."/>
            <person name="Zwiers L.-H."/>
            <person name="Turgeon B."/>
            <person name="Goodwin S."/>
            <person name="Spatafora J."/>
            <person name="Crous P."/>
            <person name="Grigoriev I."/>
        </authorList>
    </citation>
    <scope>NUCLEOTIDE SEQUENCE</scope>
    <source>
        <strain evidence="1">CBS 473.64</strain>
    </source>
</reference>
<organism evidence="1 2">
    <name type="scientific">Massarina eburnea CBS 473.64</name>
    <dbReference type="NCBI Taxonomy" id="1395130"/>
    <lineage>
        <taxon>Eukaryota</taxon>
        <taxon>Fungi</taxon>
        <taxon>Dikarya</taxon>
        <taxon>Ascomycota</taxon>
        <taxon>Pezizomycotina</taxon>
        <taxon>Dothideomycetes</taxon>
        <taxon>Pleosporomycetidae</taxon>
        <taxon>Pleosporales</taxon>
        <taxon>Massarineae</taxon>
        <taxon>Massarinaceae</taxon>
        <taxon>Massarina</taxon>
    </lineage>
</organism>
<evidence type="ECO:0008006" key="3">
    <source>
        <dbReference type="Google" id="ProtNLM"/>
    </source>
</evidence>
<dbReference type="EMBL" id="MU006782">
    <property type="protein sequence ID" value="KAF2641957.1"/>
    <property type="molecule type" value="Genomic_DNA"/>
</dbReference>
<evidence type="ECO:0000313" key="1">
    <source>
        <dbReference type="EMBL" id="KAF2641957.1"/>
    </source>
</evidence>
<proteinExistence type="predicted"/>
<name>A0A6A6S3S6_9PLEO</name>
<accession>A0A6A6S3S6</accession>
<keyword evidence="2" id="KW-1185">Reference proteome</keyword>
<dbReference type="OrthoDB" id="5398371at2759"/>